<sequence length="76" mass="8636">MIQLARYSKHHNERFSWVPVAKILDSKTSFPSKYLCNVLLIRLLKIRRQPTTGFTLPLGAHQVGPVPEFPSTLCST</sequence>
<evidence type="ECO:0000313" key="1">
    <source>
        <dbReference type="EMBL" id="KER23750.1"/>
    </source>
</evidence>
<dbReference type="EMBL" id="KL596837">
    <property type="protein sequence ID" value="KER23750.1"/>
    <property type="molecule type" value="Genomic_DNA"/>
</dbReference>
<dbReference type="CTD" id="20322618"/>
<accession>A0A074ZK69</accession>
<protein>
    <submittedName>
        <fullName evidence="1">Uncharacterized protein</fullName>
    </submittedName>
</protein>
<proteinExistence type="predicted"/>
<evidence type="ECO:0000313" key="2">
    <source>
        <dbReference type="Proteomes" id="UP000054324"/>
    </source>
</evidence>
<gene>
    <name evidence="1" type="ORF">T265_08439</name>
</gene>
<dbReference type="RefSeq" id="XP_009172504.1">
    <property type="nucleotide sequence ID" value="XM_009174240.1"/>
</dbReference>
<name>A0A074ZK69_OPIVI</name>
<keyword evidence="2" id="KW-1185">Reference proteome</keyword>
<dbReference type="AlphaFoldDB" id="A0A074ZK69"/>
<dbReference type="Proteomes" id="UP000054324">
    <property type="component" value="Unassembled WGS sequence"/>
</dbReference>
<dbReference type="KEGG" id="ovi:T265_08439"/>
<reference evidence="1 2" key="1">
    <citation type="submission" date="2013-11" db="EMBL/GenBank/DDBJ databases">
        <title>Opisthorchis viverrini - life in the bile duct.</title>
        <authorList>
            <person name="Young N.D."/>
            <person name="Nagarajan N."/>
            <person name="Lin S.J."/>
            <person name="Korhonen P.K."/>
            <person name="Jex A.R."/>
            <person name="Hall R.S."/>
            <person name="Safavi-Hemami H."/>
            <person name="Kaewkong W."/>
            <person name="Bertrand D."/>
            <person name="Gao S."/>
            <person name="Seet Q."/>
            <person name="Wongkham S."/>
            <person name="Teh B.T."/>
            <person name="Wongkham C."/>
            <person name="Intapan P.M."/>
            <person name="Maleewong W."/>
            <person name="Yang X."/>
            <person name="Hu M."/>
            <person name="Wang Z."/>
            <person name="Hofmann A."/>
            <person name="Sternberg P.W."/>
            <person name="Tan P."/>
            <person name="Wang J."/>
            <person name="Gasser R.B."/>
        </authorList>
    </citation>
    <scope>NUCLEOTIDE SEQUENCE [LARGE SCALE GENOMIC DNA]</scope>
</reference>
<organism evidence="1 2">
    <name type="scientific">Opisthorchis viverrini</name>
    <name type="common">Southeast Asian liver fluke</name>
    <dbReference type="NCBI Taxonomy" id="6198"/>
    <lineage>
        <taxon>Eukaryota</taxon>
        <taxon>Metazoa</taxon>
        <taxon>Spiralia</taxon>
        <taxon>Lophotrochozoa</taxon>
        <taxon>Platyhelminthes</taxon>
        <taxon>Trematoda</taxon>
        <taxon>Digenea</taxon>
        <taxon>Opisthorchiida</taxon>
        <taxon>Opisthorchiata</taxon>
        <taxon>Opisthorchiidae</taxon>
        <taxon>Opisthorchis</taxon>
    </lineage>
</organism>
<dbReference type="GeneID" id="20322618"/>
<dbReference type="OrthoDB" id="10419538at2759"/>